<feature type="domain" description="Transcriptional repressor PaaX-like central Cas2-like" evidence="2">
    <location>
        <begin position="115"/>
        <end position="185"/>
    </location>
</feature>
<evidence type="ECO:0000256" key="1">
    <source>
        <dbReference type="SAM" id="Phobius"/>
    </source>
</evidence>
<dbReference type="Gene3D" id="3.30.70.2650">
    <property type="match status" value="1"/>
</dbReference>
<dbReference type="PANTHER" id="PTHR30319:SF1">
    <property type="entry name" value="TRANSCRIPTIONAL REPRESSOR PAAX"/>
    <property type="match status" value="1"/>
</dbReference>
<evidence type="ECO:0000259" key="2">
    <source>
        <dbReference type="Pfam" id="PF20803"/>
    </source>
</evidence>
<dbReference type="InterPro" id="IPR048846">
    <property type="entry name" value="PaaX-like_central"/>
</dbReference>
<keyword evidence="1" id="KW-0472">Membrane</keyword>
<dbReference type="Proteomes" id="UP000178116">
    <property type="component" value="Unassembled WGS sequence"/>
</dbReference>
<organism evidence="3 4">
    <name type="scientific">Candidatus Tagabacteria bacterium RIFCSPLOWO2_01_FULL_42_9</name>
    <dbReference type="NCBI Taxonomy" id="1802296"/>
    <lineage>
        <taxon>Bacteria</taxon>
        <taxon>Candidatus Tagaibacteriota</taxon>
    </lineage>
</organism>
<sequence length="201" mass="24101">MKRYEDLKERVENFLDSGKPSAQITKVALALIFVAGVLTITAMAPNVFQVFGRRYKKVGKYEKRQFQKNMFYLKKKGFVEVIKESDDKTTVRITRKGQQKLIEYSIDEMEIKKPEKWDRKWRMVIFDVPNKYKTARDALRKKLKEMGFYQLQKSVWVYPYPCFDEILFIGKFFNAERFIELLTVEEMINDDKLLRCFRLQS</sequence>
<dbReference type="GO" id="GO:0006351">
    <property type="term" value="P:DNA-templated transcription"/>
    <property type="evidence" value="ECO:0007669"/>
    <property type="project" value="TreeGrafter"/>
</dbReference>
<dbReference type="Pfam" id="PF20803">
    <property type="entry name" value="PaaX_M"/>
    <property type="match status" value="1"/>
</dbReference>
<evidence type="ECO:0000313" key="4">
    <source>
        <dbReference type="Proteomes" id="UP000178116"/>
    </source>
</evidence>
<dbReference type="EMBL" id="MHRA01000025">
    <property type="protein sequence ID" value="OHA15294.1"/>
    <property type="molecule type" value="Genomic_DNA"/>
</dbReference>
<feature type="transmembrane region" description="Helical" evidence="1">
    <location>
        <begin position="27"/>
        <end position="48"/>
    </location>
</feature>
<proteinExistence type="predicted"/>
<reference evidence="3 4" key="1">
    <citation type="journal article" date="2016" name="Nat. Commun.">
        <title>Thousands of microbial genomes shed light on interconnected biogeochemical processes in an aquifer system.</title>
        <authorList>
            <person name="Anantharaman K."/>
            <person name="Brown C.T."/>
            <person name="Hug L.A."/>
            <person name="Sharon I."/>
            <person name="Castelle C.J."/>
            <person name="Probst A.J."/>
            <person name="Thomas B.C."/>
            <person name="Singh A."/>
            <person name="Wilkins M.J."/>
            <person name="Karaoz U."/>
            <person name="Brodie E.L."/>
            <person name="Williams K.H."/>
            <person name="Hubbard S.S."/>
            <person name="Banfield J.F."/>
        </authorList>
    </citation>
    <scope>NUCLEOTIDE SEQUENCE [LARGE SCALE GENOMIC DNA]</scope>
</reference>
<keyword evidence="1" id="KW-1133">Transmembrane helix</keyword>
<dbReference type="PANTHER" id="PTHR30319">
    <property type="entry name" value="PHENYLACETIC ACID REGULATOR-RELATED TRANSCRIPTIONAL REPRESSOR"/>
    <property type="match status" value="1"/>
</dbReference>
<dbReference type="AlphaFoldDB" id="A0A1G2LUY1"/>
<keyword evidence="1" id="KW-0812">Transmembrane</keyword>
<protein>
    <recommendedName>
        <fullName evidence="2">Transcriptional repressor PaaX-like central Cas2-like domain-containing protein</fullName>
    </recommendedName>
</protein>
<gene>
    <name evidence="3" type="ORF">A3A10_01365</name>
</gene>
<evidence type="ECO:0000313" key="3">
    <source>
        <dbReference type="EMBL" id="OHA15294.1"/>
    </source>
</evidence>
<accession>A0A1G2LUY1</accession>
<name>A0A1G2LUY1_9BACT</name>
<comment type="caution">
    <text evidence="3">The sequence shown here is derived from an EMBL/GenBank/DDBJ whole genome shotgun (WGS) entry which is preliminary data.</text>
</comment>